<dbReference type="Gene3D" id="2.60.40.790">
    <property type="match status" value="1"/>
</dbReference>
<proteinExistence type="inferred from homology"/>
<gene>
    <name evidence="4" type="ORF">PHJA_002613500</name>
</gene>
<dbReference type="PROSITE" id="PS01031">
    <property type="entry name" value="SHSP"/>
    <property type="match status" value="1"/>
</dbReference>
<dbReference type="AlphaFoldDB" id="A0A830D841"/>
<dbReference type="EMBL" id="BMAC01000968">
    <property type="protein sequence ID" value="GFQ04695.1"/>
    <property type="molecule type" value="Genomic_DNA"/>
</dbReference>
<organism evidence="4 5">
    <name type="scientific">Phtheirospermum japonicum</name>
    <dbReference type="NCBI Taxonomy" id="374723"/>
    <lineage>
        <taxon>Eukaryota</taxon>
        <taxon>Viridiplantae</taxon>
        <taxon>Streptophyta</taxon>
        <taxon>Embryophyta</taxon>
        <taxon>Tracheophyta</taxon>
        <taxon>Spermatophyta</taxon>
        <taxon>Magnoliopsida</taxon>
        <taxon>eudicotyledons</taxon>
        <taxon>Gunneridae</taxon>
        <taxon>Pentapetalae</taxon>
        <taxon>asterids</taxon>
        <taxon>lamiids</taxon>
        <taxon>Lamiales</taxon>
        <taxon>Orobanchaceae</taxon>
        <taxon>Orobanchaceae incertae sedis</taxon>
        <taxon>Phtheirospermum</taxon>
    </lineage>
</organism>
<dbReference type="InterPro" id="IPR008978">
    <property type="entry name" value="HSP20-like_chaperone"/>
</dbReference>
<dbReference type="InterPro" id="IPR002068">
    <property type="entry name" value="A-crystallin/Hsp20_dom"/>
</dbReference>
<comment type="similarity">
    <text evidence="1 2">Belongs to the small heat shock protein (HSP20) family.</text>
</comment>
<evidence type="ECO:0000256" key="1">
    <source>
        <dbReference type="PROSITE-ProRule" id="PRU00285"/>
    </source>
</evidence>
<dbReference type="OrthoDB" id="1653398at2759"/>
<keyword evidence="4" id="KW-0346">Stress response</keyword>
<name>A0A830D841_9LAMI</name>
<dbReference type="Pfam" id="PF00011">
    <property type="entry name" value="HSP20"/>
    <property type="match status" value="1"/>
</dbReference>
<feature type="domain" description="SHSP" evidence="3">
    <location>
        <begin position="1"/>
        <end position="85"/>
    </location>
</feature>
<protein>
    <submittedName>
        <fullName evidence="4">26.2 kDa heat shock protein mitochondrial</fullName>
    </submittedName>
</protein>
<dbReference type="Proteomes" id="UP000653305">
    <property type="component" value="Unassembled WGS sequence"/>
</dbReference>
<evidence type="ECO:0000259" key="3">
    <source>
        <dbReference type="PROSITE" id="PS01031"/>
    </source>
</evidence>
<dbReference type="SUPFAM" id="SSF49764">
    <property type="entry name" value="HSP20-like chaperones"/>
    <property type="match status" value="1"/>
</dbReference>
<reference evidence="4" key="1">
    <citation type="submission" date="2020-07" db="EMBL/GenBank/DDBJ databases">
        <title>Ethylene signaling mediates host invasion by parasitic plants.</title>
        <authorList>
            <person name="Yoshida S."/>
        </authorList>
    </citation>
    <scope>NUCLEOTIDE SEQUENCE</scope>
    <source>
        <strain evidence="4">Okayama</strain>
    </source>
</reference>
<comment type="caution">
    <text evidence="4">The sequence shown here is derived from an EMBL/GenBank/DDBJ whole genome shotgun (WGS) entry which is preliminary data.</text>
</comment>
<evidence type="ECO:0000256" key="2">
    <source>
        <dbReference type="RuleBase" id="RU003616"/>
    </source>
</evidence>
<evidence type="ECO:0000313" key="4">
    <source>
        <dbReference type="EMBL" id="GFQ04695.1"/>
    </source>
</evidence>
<sequence>MAGVGKGNVKLWIEGGELIAEGIKDKNFDHQDDTNTVMRYRMLAPPDEVFNLDAIKADIKNGMLKVFVPRRNQGEFDPRERLGSDYYILE</sequence>
<accession>A0A830D841</accession>
<dbReference type="CDD" id="cd06464">
    <property type="entry name" value="ACD_sHsps-like"/>
    <property type="match status" value="1"/>
</dbReference>
<evidence type="ECO:0000313" key="5">
    <source>
        <dbReference type="Proteomes" id="UP000653305"/>
    </source>
</evidence>
<keyword evidence="5" id="KW-1185">Reference proteome</keyword>